<dbReference type="AlphaFoldDB" id="A0A9Q0UKQ6"/>
<reference evidence="1" key="2">
    <citation type="journal article" date="2023" name="Int. J. Mol. Sci.">
        <title>De Novo Assembly and Annotation of 11 Diverse Shrub Willow (Salix) Genomes Reveals Novel Gene Organization in Sex-Linked Regions.</title>
        <authorList>
            <person name="Hyden B."/>
            <person name="Feng K."/>
            <person name="Yates T.B."/>
            <person name="Jawdy S."/>
            <person name="Cereghino C."/>
            <person name="Smart L.B."/>
            <person name="Muchero W."/>
        </authorList>
    </citation>
    <scope>NUCLEOTIDE SEQUENCE</scope>
    <source>
        <tissue evidence="1">Shoot tip</tissue>
    </source>
</reference>
<dbReference type="EMBL" id="JAPFFK010000012">
    <property type="protein sequence ID" value="KAJ6731929.1"/>
    <property type="molecule type" value="Genomic_DNA"/>
</dbReference>
<feature type="non-terminal residue" evidence="1">
    <location>
        <position position="17"/>
    </location>
</feature>
<gene>
    <name evidence="1" type="ORF">OIU79_003123</name>
</gene>
<comment type="caution">
    <text evidence="1">The sequence shown here is derived from an EMBL/GenBank/DDBJ whole genome shotgun (WGS) entry which is preliminary data.</text>
</comment>
<name>A0A9Q0UKQ6_SALPP</name>
<organism evidence="1 2">
    <name type="scientific">Salix purpurea</name>
    <name type="common">Purple osier willow</name>
    <dbReference type="NCBI Taxonomy" id="77065"/>
    <lineage>
        <taxon>Eukaryota</taxon>
        <taxon>Viridiplantae</taxon>
        <taxon>Streptophyta</taxon>
        <taxon>Embryophyta</taxon>
        <taxon>Tracheophyta</taxon>
        <taxon>Spermatophyta</taxon>
        <taxon>Magnoliopsida</taxon>
        <taxon>eudicotyledons</taxon>
        <taxon>Gunneridae</taxon>
        <taxon>Pentapetalae</taxon>
        <taxon>rosids</taxon>
        <taxon>fabids</taxon>
        <taxon>Malpighiales</taxon>
        <taxon>Salicaceae</taxon>
        <taxon>Saliceae</taxon>
        <taxon>Salix</taxon>
    </lineage>
</organism>
<protein>
    <submittedName>
        <fullName evidence="1">Uncharacterized protein</fullName>
    </submittedName>
</protein>
<sequence>MLAISPILVALSGPLIS</sequence>
<proteinExistence type="predicted"/>
<accession>A0A9Q0UKQ6</accession>
<evidence type="ECO:0000313" key="2">
    <source>
        <dbReference type="Proteomes" id="UP001151532"/>
    </source>
</evidence>
<reference evidence="1" key="1">
    <citation type="submission" date="2022-11" db="EMBL/GenBank/DDBJ databases">
        <authorList>
            <person name="Hyden B.L."/>
            <person name="Feng K."/>
            <person name="Yates T."/>
            <person name="Jawdy S."/>
            <person name="Smart L.B."/>
            <person name="Muchero W."/>
        </authorList>
    </citation>
    <scope>NUCLEOTIDE SEQUENCE</scope>
    <source>
        <tissue evidence="1">Shoot tip</tissue>
    </source>
</reference>
<dbReference type="Proteomes" id="UP001151532">
    <property type="component" value="Chromosome 18"/>
</dbReference>
<evidence type="ECO:0000313" key="1">
    <source>
        <dbReference type="EMBL" id="KAJ6731929.1"/>
    </source>
</evidence>
<keyword evidence="2" id="KW-1185">Reference proteome</keyword>